<dbReference type="Gene3D" id="3.40.50.150">
    <property type="entry name" value="Vaccinia Virus protein VP39"/>
    <property type="match status" value="1"/>
</dbReference>
<dbReference type="PANTHER" id="PTHR43464:SF19">
    <property type="entry name" value="UBIQUINONE BIOSYNTHESIS O-METHYLTRANSFERASE, MITOCHONDRIAL"/>
    <property type="match status" value="1"/>
</dbReference>
<protein>
    <submittedName>
        <fullName evidence="5">Methyltransferase family protein</fullName>
    </submittedName>
</protein>
<feature type="domain" description="Methyltransferase" evidence="4">
    <location>
        <begin position="24"/>
        <end position="121"/>
    </location>
</feature>
<accession>H5XJY4</accession>
<keyword evidence="6" id="KW-1185">Reference proteome</keyword>
<evidence type="ECO:0000256" key="3">
    <source>
        <dbReference type="ARBA" id="ARBA00022691"/>
    </source>
</evidence>
<dbReference type="eggNOG" id="COG4106">
    <property type="taxonomic scope" value="Bacteria"/>
</dbReference>
<evidence type="ECO:0000313" key="5">
    <source>
        <dbReference type="EMBL" id="EHR61901.1"/>
    </source>
</evidence>
<proteinExistence type="predicted"/>
<evidence type="ECO:0000259" key="4">
    <source>
        <dbReference type="Pfam" id="PF13649"/>
    </source>
</evidence>
<dbReference type="GO" id="GO:0032259">
    <property type="term" value="P:methylation"/>
    <property type="evidence" value="ECO:0007669"/>
    <property type="project" value="UniProtKB-KW"/>
</dbReference>
<keyword evidence="3" id="KW-0949">S-adenosyl-L-methionine</keyword>
<organism evidence="5 6">
    <name type="scientific">Saccharomonospora cyanea NA-134</name>
    <dbReference type="NCBI Taxonomy" id="882082"/>
    <lineage>
        <taxon>Bacteria</taxon>
        <taxon>Bacillati</taxon>
        <taxon>Actinomycetota</taxon>
        <taxon>Actinomycetes</taxon>
        <taxon>Pseudonocardiales</taxon>
        <taxon>Pseudonocardiaceae</taxon>
        <taxon>Saccharomonospora</taxon>
    </lineage>
</organism>
<dbReference type="InterPro" id="IPR041698">
    <property type="entry name" value="Methyltransf_25"/>
</dbReference>
<dbReference type="InterPro" id="IPR029063">
    <property type="entry name" value="SAM-dependent_MTases_sf"/>
</dbReference>
<keyword evidence="1 5" id="KW-0489">Methyltransferase</keyword>
<name>H5XJY4_9PSEU</name>
<sequence>MGTGASDRLSWAVGTLGLRPTDRVLEVGCGPGVAVSLVCELLTDGHVTAIDRSEAMTAAAARRNARHIAEGRADVRTTPLAEAGFDHERFDVVFAVRVGVFSRGEPTRELTVVRDHLAPGGRLVLVEQPPTAERLDEAVDTLTRHLVAHGFVVHDVVRAEPPLVPGASVISTPV</sequence>
<dbReference type="EMBL" id="CM001440">
    <property type="protein sequence ID" value="EHR61901.1"/>
    <property type="molecule type" value="Genomic_DNA"/>
</dbReference>
<dbReference type="OrthoDB" id="4571118at2"/>
<dbReference type="AlphaFoldDB" id="H5XJY4"/>
<reference evidence="5 6" key="1">
    <citation type="submission" date="2011-11" db="EMBL/GenBank/DDBJ databases">
        <title>The Noncontiguous Finished sequence of Saccharomonospora cyanea NA-134.</title>
        <authorList>
            <consortium name="US DOE Joint Genome Institute"/>
            <person name="Lucas S."/>
            <person name="Han J."/>
            <person name="Lapidus A."/>
            <person name="Cheng J.-F."/>
            <person name="Goodwin L."/>
            <person name="Pitluck S."/>
            <person name="Peters L."/>
            <person name="Ovchinnikova G."/>
            <person name="Lu M."/>
            <person name="Detter J.C."/>
            <person name="Han C."/>
            <person name="Tapia R."/>
            <person name="Land M."/>
            <person name="Hauser L."/>
            <person name="Kyrpides N."/>
            <person name="Ivanova N."/>
            <person name="Pagani I."/>
            <person name="Brambilla E.-M."/>
            <person name="Klenk H.-P."/>
            <person name="Woyke T."/>
        </authorList>
    </citation>
    <scope>NUCLEOTIDE SEQUENCE [LARGE SCALE GENOMIC DNA]</scope>
    <source>
        <strain evidence="5 6">NA-134</strain>
    </source>
</reference>
<dbReference type="Pfam" id="PF13649">
    <property type="entry name" value="Methyltransf_25"/>
    <property type="match status" value="1"/>
</dbReference>
<evidence type="ECO:0000256" key="2">
    <source>
        <dbReference type="ARBA" id="ARBA00022679"/>
    </source>
</evidence>
<evidence type="ECO:0000256" key="1">
    <source>
        <dbReference type="ARBA" id="ARBA00022603"/>
    </source>
</evidence>
<dbReference type="STRING" id="882082.SaccyDRAFT_3062"/>
<evidence type="ECO:0000313" key="6">
    <source>
        <dbReference type="Proteomes" id="UP000002791"/>
    </source>
</evidence>
<dbReference type="Proteomes" id="UP000002791">
    <property type="component" value="Chromosome"/>
</dbReference>
<dbReference type="CDD" id="cd02440">
    <property type="entry name" value="AdoMet_MTases"/>
    <property type="match status" value="1"/>
</dbReference>
<dbReference type="HOGENOM" id="CLU_081534_4_0_11"/>
<dbReference type="PANTHER" id="PTHR43464">
    <property type="entry name" value="METHYLTRANSFERASE"/>
    <property type="match status" value="1"/>
</dbReference>
<keyword evidence="2 5" id="KW-0808">Transferase</keyword>
<dbReference type="GO" id="GO:0008168">
    <property type="term" value="F:methyltransferase activity"/>
    <property type="evidence" value="ECO:0007669"/>
    <property type="project" value="UniProtKB-KW"/>
</dbReference>
<dbReference type="SUPFAM" id="SSF53335">
    <property type="entry name" value="S-adenosyl-L-methionine-dependent methyltransferases"/>
    <property type="match status" value="1"/>
</dbReference>
<gene>
    <name evidence="5" type="ORF">SaccyDRAFT_3062</name>
</gene>
<dbReference type="RefSeq" id="WP_005457320.1">
    <property type="nucleotide sequence ID" value="NZ_CM001440.1"/>
</dbReference>